<evidence type="ECO:0000256" key="14">
    <source>
        <dbReference type="ARBA" id="ARBA00023136"/>
    </source>
</evidence>
<evidence type="ECO:0000256" key="10">
    <source>
        <dbReference type="ARBA" id="ARBA00022777"/>
    </source>
</evidence>
<dbReference type="Gene3D" id="1.10.287.130">
    <property type="match status" value="1"/>
</dbReference>
<evidence type="ECO:0000256" key="4">
    <source>
        <dbReference type="ARBA" id="ARBA00022475"/>
    </source>
</evidence>
<evidence type="ECO:0000256" key="12">
    <source>
        <dbReference type="ARBA" id="ARBA00022989"/>
    </source>
</evidence>
<dbReference type="GO" id="GO:0000155">
    <property type="term" value="F:phosphorelay sensor kinase activity"/>
    <property type="evidence" value="ECO:0007669"/>
    <property type="project" value="InterPro"/>
</dbReference>
<feature type="transmembrane region" description="Helical" evidence="18">
    <location>
        <begin position="291"/>
        <end position="313"/>
    </location>
</feature>
<accession>A0A919CS10</accession>
<proteinExistence type="predicted"/>
<dbReference type="AlphaFoldDB" id="A0A919CS10"/>
<evidence type="ECO:0000256" key="6">
    <source>
        <dbReference type="ARBA" id="ARBA00022553"/>
    </source>
</evidence>
<dbReference type="GO" id="GO:0005524">
    <property type="term" value="F:ATP binding"/>
    <property type="evidence" value="ECO:0007669"/>
    <property type="project" value="UniProtKB-KW"/>
</dbReference>
<keyword evidence="9" id="KW-0547">Nucleotide-binding</keyword>
<dbReference type="PRINTS" id="PR00344">
    <property type="entry name" value="BCTRLSENSOR"/>
</dbReference>
<dbReference type="Gene3D" id="3.30.565.10">
    <property type="entry name" value="Histidine kinase-like ATPase, C-terminal domain"/>
    <property type="match status" value="1"/>
</dbReference>
<comment type="function">
    <text evidence="15">Member of the two-component regulatory system DctB/DctD involved in the transport of C4-dicarboxylates. DctB functions as a membrane-associated protein kinase that phosphorylates DctD in response to environmental signals.</text>
</comment>
<dbReference type="Gene3D" id="6.10.250.3020">
    <property type="match status" value="1"/>
</dbReference>
<keyword evidence="6" id="KW-0597">Phosphoprotein</keyword>
<dbReference type="SUPFAM" id="SSF47384">
    <property type="entry name" value="Homodimeric domain of signal transducing histidine kinase"/>
    <property type="match status" value="1"/>
</dbReference>
<dbReference type="Pfam" id="PF00512">
    <property type="entry name" value="HisKA"/>
    <property type="match status" value="1"/>
</dbReference>
<keyword evidence="8 18" id="KW-0812">Transmembrane</keyword>
<keyword evidence="5" id="KW-0997">Cell inner membrane</keyword>
<dbReference type="EMBL" id="BMZS01000008">
    <property type="protein sequence ID" value="GHD55942.1"/>
    <property type="molecule type" value="Genomic_DNA"/>
</dbReference>
<dbReference type="PANTHER" id="PTHR43065:SF46">
    <property type="entry name" value="C4-DICARBOXYLATE TRANSPORT SENSOR PROTEIN DCTB"/>
    <property type="match status" value="1"/>
</dbReference>
<dbReference type="FunFam" id="1.10.287.130:FF:000049">
    <property type="entry name" value="C4-dicarboxylate transport sensor protein DctB"/>
    <property type="match status" value="1"/>
</dbReference>
<dbReference type="RefSeq" id="WP_189992053.1">
    <property type="nucleotide sequence ID" value="NZ_BMZS01000008.1"/>
</dbReference>
<evidence type="ECO:0000313" key="21">
    <source>
        <dbReference type="Proteomes" id="UP000630353"/>
    </source>
</evidence>
<evidence type="ECO:0000256" key="3">
    <source>
        <dbReference type="ARBA" id="ARBA00012438"/>
    </source>
</evidence>
<protein>
    <recommendedName>
        <fullName evidence="16">C4-dicarboxylate transport sensor protein DctB</fullName>
        <ecNumber evidence="3">2.7.13.3</ecNumber>
    </recommendedName>
</protein>
<keyword evidence="21" id="KW-1185">Reference proteome</keyword>
<keyword evidence="7" id="KW-0808">Transferase</keyword>
<evidence type="ECO:0000256" key="18">
    <source>
        <dbReference type="SAM" id="Phobius"/>
    </source>
</evidence>
<keyword evidence="10 20" id="KW-0418">Kinase</keyword>
<dbReference type="Pfam" id="PF02518">
    <property type="entry name" value="HATPase_c"/>
    <property type="match status" value="1"/>
</dbReference>
<keyword evidence="14 18" id="KW-0472">Membrane</keyword>
<dbReference type="Gene3D" id="3.30.450.20">
    <property type="entry name" value="PAS domain"/>
    <property type="match status" value="2"/>
</dbReference>
<sequence length="592" mass="64060">MTRPILIPLWALFLMVAVLAVHRGVSHLVYGDLAAQSRATLDLYTASLRGRLDKFRSQPILMAEHPVTRALFDTPVPDPDAIAAADRLYVRTAKVIGASDVYVMDAGGTTIAASNWDDTPTFVGQNFAYRPYFREAMQGRLGRFFALGTTSNRRGYYFAYPVRRDGEAVGVLAVKVDVEEMERVWHGPADHVLVLDDARVVFMSDRADWLYRPLGPLSAGDRARLSETRRYDRIDRPALPVQPVATAAAPAPTVTLGREAPARFMRLEQDMPDAGWTVVMLAGTAAAETRIAAVTLIAGVALLALSGALWAGVQRRRAMREKLETEERTRAALQRAAADLERRVEERTADLAAARDELVQAEKMAALGQMLTGLGHELNQPITAIRSYADNTLKLLAAGRMQAVQDNLRTIADVTERANKLIRNLKSFARKGRLTLGPTPLVAVVQSALQLVAHQARDAQVTIRIGSGVSGMAVNADPVRLEQVFVNLLTNALDAVSARPERWIVVDAVESGGAVEITVADSGPGIPSDRRDRIFEPMFTTKEPGAGLGLGLSIAYSIMRDMGGSLAAVDAPSGTGAVFRLTLQASPVEVAA</sequence>
<dbReference type="FunFam" id="3.30.450.20:FF:000127">
    <property type="entry name" value="C4-dicarboxylate transport sensor protein"/>
    <property type="match status" value="1"/>
</dbReference>
<reference evidence="20" key="1">
    <citation type="journal article" date="2014" name="Int. J. Syst. Evol. Microbiol.">
        <title>Complete genome sequence of Corynebacterium casei LMG S-19264T (=DSM 44701T), isolated from a smear-ripened cheese.</title>
        <authorList>
            <consortium name="US DOE Joint Genome Institute (JGI-PGF)"/>
            <person name="Walter F."/>
            <person name="Albersmeier A."/>
            <person name="Kalinowski J."/>
            <person name="Ruckert C."/>
        </authorList>
    </citation>
    <scope>NUCLEOTIDE SEQUENCE</scope>
    <source>
        <strain evidence="20">KCTC 42651</strain>
    </source>
</reference>
<dbReference type="SMART" id="SM00387">
    <property type="entry name" value="HATPase_c"/>
    <property type="match status" value="1"/>
</dbReference>
<dbReference type="CDD" id="cd12914">
    <property type="entry name" value="PDC1_DGC_like"/>
    <property type="match status" value="1"/>
</dbReference>
<evidence type="ECO:0000256" key="8">
    <source>
        <dbReference type="ARBA" id="ARBA00022692"/>
    </source>
</evidence>
<dbReference type="InterPro" id="IPR005467">
    <property type="entry name" value="His_kinase_dom"/>
</dbReference>
<evidence type="ECO:0000259" key="19">
    <source>
        <dbReference type="PROSITE" id="PS50109"/>
    </source>
</evidence>
<dbReference type="EC" id="2.7.13.3" evidence="3"/>
<reference evidence="20" key="2">
    <citation type="submission" date="2020-09" db="EMBL/GenBank/DDBJ databases">
        <authorList>
            <person name="Sun Q."/>
            <person name="Kim S."/>
        </authorList>
    </citation>
    <scope>NUCLEOTIDE SEQUENCE</scope>
    <source>
        <strain evidence="20">KCTC 42651</strain>
    </source>
</reference>
<dbReference type="InterPro" id="IPR036890">
    <property type="entry name" value="HATPase_C_sf"/>
</dbReference>
<dbReference type="CDD" id="cd00082">
    <property type="entry name" value="HisKA"/>
    <property type="match status" value="1"/>
</dbReference>
<comment type="subcellular location">
    <subcellularLocation>
        <location evidence="2">Cell inner membrane</location>
        <topology evidence="2">Multi-pass membrane protein</topology>
    </subcellularLocation>
</comment>
<evidence type="ECO:0000256" key="13">
    <source>
        <dbReference type="ARBA" id="ARBA00023012"/>
    </source>
</evidence>
<dbReference type="SUPFAM" id="SSF55874">
    <property type="entry name" value="ATPase domain of HSP90 chaperone/DNA topoisomerase II/histidine kinase"/>
    <property type="match status" value="1"/>
</dbReference>
<dbReference type="GO" id="GO:0005886">
    <property type="term" value="C:plasma membrane"/>
    <property type="evidence" value="ECO:0007669"/>
    <property type="project" value="UniProtKB-SubCell"/>
</dbReference>
<dbReference type="InterPro" id="IPR029151">
    <property type="entry name" value="Sensor-like_sf"/>
</dbReference>
<dbReference type="InterPro" id="IPR017055">
    <property type="entry name" value="Sig_transdc_His_kinase_DctB"/>
</dbReference>
<evidence type="ECO:0000256" key="1">
    <source>
        <dbReference type="ARBA" id="ARBA00000085"/>
    </source>
</evidence>
<organism evidence="20 21">
    <name type="scientific">Thalassobaculum fulvum</name>
    <dbReference type="NCBI Taxonomy" id="1633335"/>
    <lineage>
        <taxon>Bacteria</taxon>
        <taxon>Pseudomonadati</taxon>
        <taxon>Pseudomonadota</taxon>
        <taxon>Alphaproteobacteria</taxon>
        <taxon>Rhodospirillales</taxon>
        <taxon>Thalassobaculaceae</taxon>
        <taxon>Thalassobaculum</taxon>
    </lineage>
</organism>
<comment type="catalytic activity">
    <reaction evidence="1">
        <text>ATP + protein L-histidine = ADP + protein N-phospho-L-histidine.</text>
        <dbReference type="EC" id="2.7.13.3"/>
    </reaction>
</comment>
<dbReference type="InterPro" id="IPR003661">
    <property type="entry name" value="HisK_dim/P_dom"/>
</dbReference>
<dbReference type="SMART" id="SM00388">
    <property type="entry name" value="HisKA"/>
    <property type="match status" value="1"/>
</dbReference>
<dbReference type="PANTHER" id="PTHR43065">
    <property type="entry name" value="SENSOR HISTIDINE KINASE"/>
    <property type="match status" value="1"/>
</dbReference>
<evidence type="ECO:0000256" key="11">
    <source>
        <dbReference type="ARBA" id="ARBA00022840"/>
    </source>
</evidence>
<feature type="coiled-coil region" evidence="17">
    <location>
        <begin position="316"/>
        <end position="364"/>
    </location>
</feature>
<comment type="caution">
    <text evidence="20">The sequence shown here is derived from an EMBL/GenBank/DDBJ whole genome shotgun (WGS) entry which is preliminary data.</text>
</comment>
<keyword evidence="17" id="KW-0175">Coiled coil</keyword>
<evidence type="ECO:0000256" key="16">
    <source>
        <dbReference type="ARBA" id="ARBA00073143"/>
    </source>
</evidence>
<dbReference type="PIRSF" id="PIRSF036431">
    <property type="entry name" value="STHK_DctB"/>
    <property type="match status" value="1"/>
</dbReference>
<gene>
    <name evidence="20" type="ORF">GCM10017083_35430</name>
</gene>
<keyword evidence="11" id="KW-0067">ATP-binding</keyword>
<evidence type="ECO:0000256" key="7">
    <source>
        <dbReference type="ARBA" id="ARBA00022679"/>
    </source>
</evidence>
<evidence type="ECO:0000256" key="15">
    <source>
        <dbReference type="ARBA" id="ARBA00059004"/>
    </source>
</evidence>
<evidence type="ECO:0000256" key="17">
    <source>
        <dbReference type="SAM" id="Coils"/>
    </source>
</evidence>
<dbReference type="SUPFAM" id="SSF103190">
    <property type="entry name" value="Sensory domain-like"/>
    <property type="match status" value="1"/>
</dbReference>
<dbReference type="InterPro" id="IPR036097">
    <property type="entry name" value="HisK_dim/P_sf"/>
</dbReference>
<evidence type="ECO:0000256" key="9">
    <source>
        <dbReference type="ARBA" id="ARBA00022741"/>
    </source>
</evidence>
<dbReference type="Proteomes" id="UP000630353">
    <property type="component" value="Unassembled WGS sequence"/>
</dbReference>
<keyword evidence="13" id="KW-0902">Two-component regulatory system</keyword>
<keyword evidence="4" id="KW-1003">Cell membrane</keyword>
<name>A0A919CS10_9PROT</name>
<evidence type="ECO:0000313" key="20">
    <source>
        <dbReference type="EMBL" id="GHD55942.1"/>
    </source>
</evidence>
<feature type="domain" description="Histidine kinase" evidence="19">
    <location>
        <begin position="373"/>
        <end position="587"/>
    </location>
</feature>
<evidence type="ECO:0000256" key="2">
    <source>
        <dbReference type="ARBA" id="ARBA00004429"/>
    </source>
</evidence>
<keyword evidence="12 18" id="KW-1133">Transmembrane helix</keyword>
<dbReference type="InterPro" id="IPR003594">
    <property type="entry name" value="HATPase_dom"/>
</dbReference>
<dbReference type="PROSITE" id="PS50109">
    <property type="entry name" value="HIS_KIN"/>
    <property type="match status" value="1"/>
</dbReference>
<dbReference type="InterPro" id="IPR004358">
    <property type="entry name" value="Sig_transdc_His_kin-like_C"/>
</dbReference>
<evidence type="ECO:0000256" key="5">
    <source>
        <dbReference type="ARBA" id="ARBA00022519"/>
    </source>
</evidence>